<evidence type="ECO:0000313" key="4">
    <source>
        <dbReference type="Proteomes" id="UP000646827"/>
    </source>
</evidence>
<evidence type="ECO:0008006" key="5">
    <source>
        <dbReference type="Google" id="ProtNLM"/>
    </source>
</evidence>
<evidence type="ECO:0000256" key="2">
    <source>
        <dbReference type="SAM" id="SignalP"/>
    </source>
</evidence>
<keyword evidence="2" id="KW-0732">Signal</keyword>
<gene>
    <name evidence="3" type="ORF">INT45_000079</name>
</gene>
<dbReference type="PANTHER" id="PTHR31956">
    <property type="entry name" value="NON-SPECIFIC PHOSPHOLIPASE C4-RELATED"/>
    <property type="match status" value="1"/>
</dbReference>
<dbReference type="EMBL" id="JAEPRB010000034">
    <property type="protein sequence ID" value="KAG2224958.1"/>
    <property type="molecule type" value="Genomic_DNA"/>
</dbReference>
<name>A0A8H7SAH1_9FUNG</name>
<dbReference type="InterPro" id="IPR007312">
    <property type="entry name" value="Phosphoesterase"/>
</dbReference>
<dbReference type="PANTHER" id="PTHR31956:SF8">
    <property type="entry name" value="ACID PHOSPHATASE PHOA (AFU_ORTHOLOGUE AFUA_1G03570)"/>
    <property type="match status" value="1"/>
</dbReference>
<feature type="signal peptide" evidence="2">
    <location>
        <begin position="1"/>
        <end position="22"/>
    </location>
</feature>
<sequence length="284" mass="31620">MHLWKFLTASLLASVATSVCTATTVSGKYYDRIVIVVLENQDYKDCIADPYFSKIAEKHNGVVLSNFFALTHPSQPNYVGLISGSFDGIDADNDSDVDRKSIVDLLEAKGISWKAYQEAYPGGCYTGTKSGTYRRKHNPFISFTNISGNSTRCANIVPATQLDTDISKNAVPQFVFYTPNMNNDGHDTTLEYSSDWFKGWLEPRVDNPAFNNNTLFILTWDEDKTYSIPNQILTVLFGPAVNRSASTDNTKYDLYSILKSVEENWDLGNLGEADVDAVPLIVKD</sequence>
<dbReference type="OrthoDB" id="5135119at2759"/>
<protein>
    <recommendedName>
        <fullName evidence="5">Acid phosphatase</fullName>
    </recommendedName>
</protein>
<evidence type="ECO:0000313" key="3">
    <source>
        <dbReference type="EMBL" id="KAG2224958.1"/>
    </source>
</evidence>
<dbReference type="InterPro" id="IPR017850">
    <property type="entry name" value="Alkaline_phosphatase_core_sf"/>
</dbReference>
<feature type="chain" id="PRO_5034833928" description="Acid phosphatase" evidence="2">
    <location>
        <begin position="23"/>
        <end position="284"/>
    </location>
</feature>
<evidence type="ECO:0000256" key="1">
    <source>
        <dbReference type="ARBA" id="ARBA00022801"/>
    </source>
</evidence>
<keyword evidence="1" id="KW-0378">Hydrolase</keyword>
<organism evidence="3 4">
    <name type="scientific">Circinella minor</name>
    <dbReference type="NCBI Taxonomy" id="1195481"/>
    <lineage>
        <taxon>Eukaryota</taxon>
        <taxon>Fungi</taxon>
        <taxon>Fungi incertae sedis</taxon>
        <taxon>Mucoromycota</taxon>
        <taxon>Mucoromycotina</taxon>
        <taxon>Mucoromycetes</taxon>
        <taxon>Mucorales</taxon>
        <taxon>Lichtheimiaceae</taxon>
        <taxon>Circinella</taxon>
    </lineage>
</organism>
<dbReference type="Gene3D" id="3.40.720.10">
    <property type="entry name" value="Alkaline Phosphatase, subunit A"/>
    <property type="match status" value="1"/>
</dbReference>
<dbReference type="GO" id="GO:0016788">
    <property type="term" value="F:hydrolase activity, acting on ester bonds"/>
    <property type="evidence" value="ECO:0007669"/>
    <property type="project" value="InterPro"/>
</dbReference>
<proteinExistence type="predicted"/>
<comment type="caution">
    <text evidence="3">The sequence shown here is derived from an EMBL/GenBank/DDBJ whole genome shotgun (WGS) entry which is preliminary data.</text>
</comment>
<keyword evidence="4" id="KW-1185">Reference proteome</keyword>
<accession>A0A8H7SAH1</accession>
<dbReference type="AlphaFoldDB" id="A0A8H7SAH1"/>
<dbReference type="GO" id="GO:0009395">
    <property type="term" value="P:phospholipid catabolic process"/>
    <property type="evidence" value="ECO:0007669"/>
    <property type="project" value="TreeGrafter"/>
</dbReference>
<dbReference type="Pfam" id="PF04185">
    <property type="entry name" value="Phosphoesterase"/>
    <property type="match status" value="1"/>
</dbReference>
<dbReference type="Proteomes" id="UP000646827">
    <property type="component" value="Unassembled WGS sequence"/>
</dbReference>
<reference evidence="3 4" key="1">
    <citation type="submission" date="2020-12" db="EMBL/GenBank/DDBJ databases">
        <title>Metabolic potential, ecology and presence of endohyphal bacteria is reflected in genomic diversity of Mucoromycotina.</title>
        <authorList>
            <person name="Muszewska A."/>
            <person name="Okrasinska A."/>
            <person name="Steczkiewicz K."/>
            <person name="Drgas O."/>
            <person name="Orlowska M."/>
            <person name="Perlinska-Lenart U."/>
            <person name="Aleksandrzak-Piekarczyk T."/>
            <person name="Szatraj K."/>
            <person name="Zielenkiewicz U."/>
            <person name="Pilsyk S."/>
            <person name="Malc E."/>
            <person name="Mieczkowski P."/>
            <person name="Kruszewska J.S."/>
            <person name="Biernat P."/>
            <person name="Pawlowska J."/>
        </authorList>
    </citation>
    <scope>NUCLEOTIDE SEQUENCE [LARGE SCALE GENOMIC DNA]</scope>
    <source>
        <strain evidence="3 4">CBS 142.35</strain>
    </source>
</reference>